<keyword evidence="2" id="KW-1003">Cell membrane</keyword>
<evidence type="ECO:0000313" key="7">
    <source>
        <dbReference type="EMBL" id="VAW32042.1"/>
    </source>
</evidence>
<name>A0A3B0UZV9_9ZZZZ</name>
<organism evidence="7">
    <name type="scientific">hydrothermal vent metagenome</name>
    <dbReference type="NCBI Taxonomy" id="652676"/>
    <lineage>
        <taxon>unclassified sequences</taxon>
        <taxon>metagenomes</taxon>
        <taxon>ecological metagenomes</taxon>
    </lineage>
</organism>
<dbReference type="InterPro" id="IPR001173">
    <property type="entry name" value="Glyco_trans_2-like"/>
</dbReference>
<dbReference type="AlphaFoldDB" id="A0A3B0UZV9"/>
<evidence type="ECO:0000256" key="3">
    <source>
        <dbReference type="ARBA" id="ARBA00022676"/>
    </source>
</evidence>
<proteinExistence type="predicted"/>
<dbReference type="SUPFAM" id="SSF53448">
    <property type="entry name" value="Nucleotide-diphospho-sugar transferases"/>
    <property type="match status" value="1"/>
</dbReference>
<dbReference type="InterPro" id="IPR029044">
    <property type="entry name" value="Nucleotide-diphossugar_trans"/>
</dbReference>
<evidence type="ECO:0000256" key="2">
    <source>
        <dbReference type="ARBA" id="ARBA00022475"/>
    </source>
</evidence>
<dbReference type="PANTHER" id="PTHR43646">
    <property type="entry name" value="GLYCOSYLTRANSFERASE"/>
    <property type="match status" value="1"/>
</dbReference>
<gene>
    <name evidence="7" type="ORF">MNBD_CPR01-298</name>
</gene>
<evidence type="ECO:0000256" key="1">
    <source>
        <dbReference type="ARBA" id="ARBA00004236"/>
    </source>
</evidence>
<dbReference type="GO" id="GO:0005886">
    <property type="term" value="C:plasma membrane"/>
    <property type="evidence" value="ECO:0007669"/>
    <property type="project" value="UniProtKB-SubCell"/>
</dbReference>
<keyword evidence="3" id="KW-0328">Glycosyltransferase</keyword>
<comment type="subcellular location">
    <subcellularLocation>
        <location evidence="1">Cell membrane</location>
    </subcellularLocation>
</comment>
<evidence type="ECO:0000259" key="6">
    <source>
        <dbReference type="Pfam" id="PF13632"/>
    </source>
</evidence>
<dbReference type="PANTHER" id="PTHR43646:SF2">
    <property type="entry name" value="GLYCOSYLTRANSFERASE 2-LIKE DOMAIN-CONTAINING PROTEIN"/>
    <property type="match status" value="1"/>
</dbReference>
<dbReference type="Gene3D" id="3.90.550.10">
    <property type="entry name" value="Spore Coat Polysaccharide Biosynthesis Protein SpsA, Chain A"/>
    <property type="match status" value="1"/>
</dbReference>
<dbReference type="Pfam" id="PF13632">
    <property type="entry name" value="Glyco_trans_2_3"/>
    <property type="match status" value="1"/>
</dbReference>
<dbReference type="GO" id="GO:0016757">
    <property type="term" value="F:glycosyltransferase activity"/>
    <property type="evidence" value="ECO:0007669"/>
    <property type="project" value="UniProtKB-KW"/>
</dbReference>
<evidence type="ECO:0000256" key="4">
    <source>
        <dbReference type="ARBA" id="ARBA00022679"/>
    </source>
</evidence>
<keyword evidence="4" id="KW-0808">Transferase</keyword>
<accession>A0A3B0UZV9</accession>
<keyword evidence="5" id="KW-0472">Membrane</keyword>
<reference evidence="7" key="1">
    <citation type="submission" date="2018-06" db="EMBL/GenBank/DDBJ databases">
        <authorList>
            <person name="Zhirakovskaya E."/>
        </authorList>
    </citation>
    <scope>NUCLEOTIDE SEQUENCE</scope>
</reference>
<feature type="domain" description="Glycosyltransferase 2-like" evidence="6">
    <location>
        <begin position="7"/>
        <end position="116"/>
    </location>
</feature>
<evidence type="ECO:0000256" key="5">
    <source>
        <dbReference type="ARBA" id="ARBA00023136"/>
    </source>
</evidence>
<dbReference type="EMBL" id="UOEV01000016">
    <property type="protein sequence ID" value="VAW32042.1"/>
    <property type="molecule type" value="Genomic_DNA"/>
</dbReference>
<sequence length="172" mass="19625">ASSGELVANIDADTIVPEGWLETVLSEFSRDEKLVALSGPFIYYDISAPRRFFVKLFYIGGYVVDRILKLFGIGAMLQGGNFVFRRNSFERAGGFDTSIDFYGEDTDVARRLRKIGKVKWTFSLPIKASGRRLVKEGFITIGFRYGLNFFYTNFFGRPFTKTYIDIREDVNS</sequence>
<protein>
    <recommendedName>
        <fullName evidence="6">Glycosyltransferase 2-like domain-containing protein</fullName>
    </recommendedName>
</protein>
<feature type="non-terminal residue" evidence="7">
    <location>
        <position position="1"/>
    </location>
</feature>